<dbReference type="Proteomes" id="UP001205890">
    <property type="component" value="Unassembled WGS sequence"/>
</dbReference>
<evidence type="ECO:0000259" key="2">
    <source>
        <dbReference type="Pfam" id="PF07171"/>
    </source>
</evidence>
<keyword evidence="1" id="KW-0482">Metalloprotease</keyword>
<feature type="domain" description="Microcystin LR degradation protein MlrC C-terminal" evidence="2">
    <location>
        <begin position="302"/>
        <end position="473"/>
    </location>
</feature>
<evidence type="ECO:0000259" key="3">
    <source>
        <dbReference type="Pfam" id="PF07364"/>
    </source>
</evidence>
<comment type="function">
    <text evidence="1">Involved in peptidolytic degradation of cyclic heptapeptide hepatotoxin microcystin (MC).</text>
</comment>
<gene>
    <name evidence="4" type="ORF">NK718_03020</name>
</gene>
<comment type="cofactor">
    <cofactor evidence="1">
        <name>Zn(2+)</name>
        <dbReference type="ChEBI" id="CHEBI:29105"/>
    </cofactor>
    <text evidence="1">Binds 1 zinc ion per subunit.</text>
</comment>
<dbReference type="InterPro" id="IPR015995">
    <property type="entry name" value="MlrC_N"/>
</dbReference>
<organism evidence="4 5">
    <name type="scientific">Alsobacter ponti</name>
    <dbReference type="NCBI Taxonomy" id="2962936"/>
    <lineage>
        <taxon>Bacteria</taxon>
        <taxon>Pseudomonadati</taxon>
        <taxon>Pseudomonadota</taxon>
        <taxon>Alphaproteobacteria</taxon>
        <taxon>Hyphomicrobiales</taxon>
        <taxon>Alsobacteraceae</taxon>
        <taxon>Alsobacter</taxon>
    </lineage>
</organism>
<comment type="similarity">
    <text evidence="1">Belongs to the peptidase M81 family.</text>
</comment>
<dbReference type="InterPro" id="IPR010799">
    <property type="entry name" value="MlrC_C"/>
</dbReference>
<keyword evidence="1" id="KW-0645">Protease</keyword>
<evidence type="ECO:0000256" key="1">
    <source>
        <dbReference type="PIRNR" id="PIRNR012702"/>
    </source>
</evidence>
<dbReference type="EMBL" id="JANCLU010000002">
    <property type="protein sequence ID" value="MCP8937475.1"/>
    <property type="molecule type" value="Genomic_DNA"/>
</dbReference>
<proteinExistence type="inferred from homology"/>
<accession>A0ABT1L9Q5</accession>
<evidence type="ECO:0000313" key="5">
    <source>
        <dbReference type="Proteomes" id="UP001205890"/>
    </source>
</evidence>
<comment type="caution">
    <text evidence="4">The sequence shown here is derived from an EMBL/GenBank/DDBJ whole genome shotgun (WGS) entry which is preliminary data.</text>
</comment>
<protein>
    <recommendedName>
        <fullName evidence="1">Microcystinase C</fullName>
        <shortName evidence="1">MlrC</shortName>
    </recommendedName>
</protein>
<reference evidence="4 5" key="1">
    <citation type="submission" date="2022-07" db="EMBL/GenBank/DDBJ databases">
        <authorList>
            <person name="Li W.-J."/>
            <person name="Deng Q.-Q."/>
        </authorList>
    </citation>
    <scope>NUCLEOTIDE SEQUENCE [LARGE SCALE GENOMIC DNA]</scope>
    <source>
        <strain evidence="4 5">SYSU M60028</strain>
    </source>
</reference>
<keyword evidence="5" id="KW-1185">Reference proteome</keyword>
<dbReference type="Pfam" id="PF07364">
    <property type="entry name" value="DUF1485"/>
    <property type="match status" value="1"/>
</dbReference>
<keyword evidence="1" id="KW-0378">Hydrolase</keyword>
<name>A0ABT1L9Q5_9HYPH</name>
<dbReference type="RefSeq" id="WP_254738496.1">
    <property type="nucleotide sequence ID" value="NZ_JANCLU010000002.1"/>
</dbReference>
<sequence>MRRKILVVDCEQEISSFNPQPSQYEDFAVFRGAALFEAHADADTCVRGFRDVLGQRADIELVPVYGASACSAGPLSGEGFARLSGELLEAVDRAMSPDVAAIYMSLHGAMGAIGELDPEGYLLEHVRRRVGPHIPIVISLDLHGLLTARMLSNCNAIAVFHTYPHNDFTSTGRRAARLMEAILDRGAKPVMARIFIPALVRGPELITATGLYGKIIDRAKAMEESGEALSAAVLIGNPFTDAPELGSQSLVITDNDPDKARRLAMELADAFWADHEKMLAELVPLADAIADAAGQGGPVTFTDAADAPSSGASGDSNTILAGLIAAGYRGRAIMPIVDAPAAARAHEAGVGARIRVSLGGTIDPARFPPLALDVTVERLGDGEYTHEVSRMPAHAGPTAVLRHGDIRIVVVSRAVFMMDRAIFLAHGLEPEEADIIVVKSPGAAIRYFTFARKNYVLDIPGATSANLNSLGHRVCPRPMFPLDDNVEFRPKVELYPASLRSAA</sequence>
<dbReference type="Pfam" id="PF07171">
    <property type="entry name" value="MlrC_C"/>
    <property type="match status" value="1"/>
</dbReference>
<dbReference type="PIRSF" id="PIRSF012702">
    <property type="entry name" value="UCP012702"/>
    <property type="match status" value="1"/>
</dbReference>
<feature type="domain" description="Microcystin LR degradation protein MlrC N-terminal" evidence="3">
    <location>
        <begin position="4"/>
        <end position="292"/>
    </location>
</feature>
<dbReference type="InterPro" id="IPR009197">
    <property type="entry name" value="MlrC"/>
</dbReference>
<keyword evidence="1" id="KW-0479">Metal-binding</keyword>
<evidence type="ECO:0000313" key="4">
    <source>
        <dbReference type="EMBL" id="MCP8937475.1"/>
    </source>
</evidence>